<feature type="transmembrane region" description="Helical" evidence="1">
    <location>
        <begin position="342"/>
        <end position="360"/>
    </location>
</feature>
<evidence type="ECO:0000313" key="2">
    <source>
        <dbReference type="EMBL" id="NVN52737.1"/>
    </source>
</evidence>
<keyword evidence="1" id="KW-0812">Transmembrane</keyword>
<dbReference type="Proteomes" id="UP000570517">
    <property type="component" value="Unassembled WGS sequence"/>
</dbReference>
<feature type="transmembrane region" description="Helical" evidence="1">
    <location>
        <begin position="514"/>
        <end position="532"/>
    </location>
</feature>
<proteinExistence type="predicted"/>
<keyword evidence="1" id="KW-0472">Membrane</keyword>
<name>A0A850PUZ0_9MYCO</name>
<feature type="transmembrane region" description="Helical" evidence="1">
    <location>
        <begin position="385"/>
        <end position="403"/>
    </location>
</feature>
<feature type="transmembrane region" description="Helical" evidence="1">
    <location>
        <begin position="566"/>
        <end position="584"/>
    </location>
</feature>
<feature type="transmembrane region" description="Helical" evidence="1">
    <location>
        <begin position="431"/>
        <end position="452"/>
    </location>
</feature>
<protein>
    <submittedName>
        <fullName evidence="2">Uncharacterized protein</fullName>
    </submittedName>
</protein>
<dbReference type="RefSeq" id="WP_178360960.1">
    <property type="nucleotide sequence ID" value="NZ_JABFYL010000045.1"/>
</dbReference>
<feature type="transmembrane region" description="Helical" evidence="1">
    <location>
        <begin position="183"/>
        <end position="204"/>
    </location>
</feature>
<feature type="transmembrane region" description="Helical" evidence="1">
    <location>
        <begin position="409"/>
        <end position="426"/>
    </location>
</feature>
<feature type="transmembrane region" description="Helical" evidence="1">
    <location>
        <begin position="489"/>
        <end position="507"/>
    </location>
</feature>
<feature type="transmembrane region" description="Helical" evidence="1">
    <location>
        <begin position="154"/>
        <end position="171"/>
    </location>
</feature>
<feature type="transmembrane region" description="Helical" evidence="1">
    <location>
        <begin position="290"/>
        <end position="308"/>
    </location>
</feature>
<dbReference type="EMBL" id="JABFYL010000045">
    <property type="protein sequence ID" value="NVN52737.1"/>
    <property type="molecule type" value="Genomic_DNA"/>
</dbReference>
<dbReference type="AlphaFoldDB" id="A0A850PUZ0"/>
<keyword evidence="1" id="KW-1133">Transmembrane helix</keyword>
<feature type="transmembrane region" description="Helical" evidence="1">
    <location>
        <begin position="80"/>
        <end position="102"/>
    </location>
</feature>
<reference evidence="2 3" key="1">
    <citation type="submission" date="2020-05" db="EMBL/GenBank/DDBJ databases">
        <title>Draft genome sequence of Mycobacterium hippocampi DL, isolated from European seabass, Dicentrarchus labrax, reared in fish farms.</title>
        <authorList>
            <person name="Stathopoulou P."/>
            <person name="Asimakis E."/>
            <person name="Tzokas K."/>
            <person name="Batargias C."/>
            <person name="Tsiamis G."/>
        </authorList>
    </citation>
    <scope>NUCLEOTIDE SEQUENCE [LARGE SCALE GENOMIC DNA]</scope>
    <source>
        <strain evidence="2 3">DL</strain>
    </source>
</reference>
<feature type="transmembrane region" description="Helical" evidence="1">
    <location>
        <begin position="538"/>
        <end position="559"/>
    </location>
</feature>
<keyword evidence="3" id="KW-1185">Reference proteome</keyword>
<feature type="transmembrane region" description="Helical" evidence="1">
    <location>
        <begin position="21"/>
        <end position="42"/>
    </location>
</feature>
<feature type="transmembrane region" description="Helical" evidence="1">
    <location>
        <begin position="216"/>
        <end position="233"/>
    </location>
</feature>
<organism evidence="2 3">
    <name type="scientific">Mycolicibacterium hippocampi</name>
    <dbReference type="NCBI Taxonomy" id="659824"/>
    <lineage>
        <taxon>Bacteria</taxon>
        <taxon>Bacillati</taxon>
        <taxon>Actinomycetota</taxon>
        <taxon>Actinomycetes</taxon>
        <taxon>Mycobacteriales</taxon>
        <taxon>Mycobacteriaceae</taxon>
        <taxon>Mycolicibacterium</taxon>
    </lineage>
</organism>
<feature type="transmembrane region" description="Helical" evidence="1">
    <location>
        <begin position="54"/>
        <end position="73"/>
    </location>
</feature>
<comment type="caution">
    <text evidence="2">The sequence shown here is derived from an EMBL/GenBank/DDBJ whole genome shotgun (WGS) entry which is preliminary data.</text>
</comment>
<accession>A0A850PUZ0</accession>
<evidence type="ECO:0000256" key="1">
    <source>
        <dbReference type="SAM" id="Phobius"/>
    </source>
</evidence>
<evidence type="ECO:0000313" key="3">
    <source>
        <dbReference type="Proteomes" id="UP000570517"/>
    </source>
</evidence>
<sequence length="717" mass="77117">MSEPAVQSGTVAVDSTAPTRPVLVASAVLIGVSLLLMTLSSFGAADVLPSGVRTLLVCLVAVTMPGLPVAALLRLPLNGVYGSVTVATSVATNILLAQLNIVTGLQQYHLTQAVILALSGAAAVALARRPAPADGAPVRSVVSTVIEGISRRRFAVAVLAAAAVLFASAVLRLNPGAAGRFGLVEILGVDYFVGLALITLLLALEYRRAAFDPAMTAATTIALMAYLTMPVAWSTGSAPFPTAFAHRFIINWIADIGALPAAVDARMSWAGFFSATAHLMQIAGLTDSEVFLTSASLVFSILMIYPVYAIGMALTENQRVAWLGVTVYVLFNWYQQDYFAPQAVALQFYATIVAVLLWQLRRSEVPVLDGWATWRRIPGRVPGRDGRWTMAVEALLLMIIAALVVSHQLTPLVAIVMLALFSVLGLTRYKLLWLASIVLFIAWFHYGAYGYWHGHLLDVLSDIGGVDGNLTSGVADRITGDPVYGRMQYLRMGASILLFFIALFGCFRLRRSTFGLIGAGLVLAPFSLVLMQSYGGEVVIRCFLYASPVMAPLAAMVVLPLLKRDWRAGATLTFLVFFTLAVVLTTNRGLNTSFEQTPPETLSISKQIQQLADPTDIAYWGQGSAFNVPLVFDVEDSCYATPTELADCTVAKNPAYLVDTAADEMYMQFRYGLSAPEIDELVTILTTEKGYAVMYDGDDVTVLRRGDAPVLSLEGVR</sequence>
<gene>
    <name evidence="2" type="ORF">HLY00_4446</name>
</gene>